<feature type="region of interest" description="Disordered" evidence="3">
    <location>
        <begin position="1"/>
        <end position="28"/>
    </location>
</feature>
<feature type="compositionally biased region" description="Low complexity" evidence="3">
    <location>
        <begin position="164"/>
        <end position="176"/>
    </location>
</feature>
<dbReference type="PANTHER" id="PTHR45666:SF22">
    <property type="entry name" value="TYPE I INOSITOL POLYPHOSPHATE 5-PHOSPHATASE 4"/>
    <property type="match status" value="1"/>
</dbReference>
<keyword evidence="2" id="KW-0378">Hydrolase</keyword>
<keyword evidence="6" id="KW-1185">Reference proteome</keyword>
<gene>
    <name evidence="5" type="ORF">QBZ16_003001</name>
</gene>
<accession>A0AAD9IME5</accession>
<dbReference type="GO" id="GO:0004445">
    <property type="term" value="F:inositol-polyphosphate 5-phosphatase activity"/>
    <property type="evidence" value="ECO:0007669"/>
    <property type="project" value="InterPro"/>
</dbReference>
<proteinExistence type="inferred from homology"/>
<evidence type="ECO:0000256" key="2">
    <source>
        <dbReference type="ARBA" id="ARBA00022801"/>
    </source>
</evidence>
<reference evidence="5" key="1">
    <citation type="submission" date="2021-01" db="EMBL/GenBank/DDBJ databases">
        <authorList>
            <person name="Eckstrom K.M.E."/>
        </authorList>
    </citation>
    <scope>NUCLEOTIDE SEQUENCE</scope>
    <source>
        <strain evidence="5">UVCC 0001</strain>
    </source>
</reference>
<feature type="domain" description="Inositol polyphosphate-related phosphatase" evidence="4">
    <location>
        <begin position="65"/>
        <end position="475"/>
    </location>
</feature>
<comment type="similarity">
    <text evidence="1">Belongs to the inositol polyphosphate 5-phosphatase family.</text>
</comment>
<dbReference type="Pfam" id="PF22669">
    <property type="entry name" value="Exo_endo_phos2"/>
    <property type="match status" value="1"/>
</dbReference>
<dbReference type="InterPro" id="IPR048869">
    <property type="entry name" value="OCRL-1_2_ASH"/>
</dbReference>
<sequence>MTELGSSAGGPAAQLRPPEDAPAAEPVAQSTPADPLLLYLLANARSAAVREEFLRLPSETYTAARDIKIFTGTYNVNGQLPGPGTVLTEWLGGGRHADIVAVALQEAVPLSAANVVLGGGTENAARWDAAIAQVLNGELERSHQHTPQSSAELDEAASPDAQVEGLPPGESGSASPSEPPGATPSSADIVDGAAQALSPRGSRRFLSPALSSEGSEYMSGDEALDISIDGDPSVFVQVTSRQLVGVYLTIWARNAFVEHISGGEAPGDEAKRHYDYQEIVRRGLFTEALAGAQTLGLPPATPAADGRWGTSGDILSTQHVFWMGDLNYRLRLPVHARTVVEKIRRRELDSLLERDQLRAAMASGAAFAGWVEAPIRFAPTFKFKRGTAYYLGAERRSARALPAAHAAAVAAATAGPPERPRLPAWTDRILYRSRSPADVHQATYGMAEGIHLSDHRPVSAAFIVRGIEYLRHEVDASIDIARRLVDAKEMAATPHCQLAPPAVHVGALEYDAPREVTVSLRNEGQTPAAYRVMPDLMGQPLPAWLCITPAEGTVPVGGKLTLTVRALVTGGPGGCADRLVASAAPSALRRGSCPLESILVLRVKGGNDMFLAVSAEFRPSWMGLGLSTLEQRTPLPVASLWRAQPEAERAAGSRDASVSRSSLGAASVAETAVSTVAGGAQARSPGIPWELTRLLDELSRPEALMEPGIFLVDTATILPGSPNPDPSVRLVRDALERGSRAWPEGVGPRELATALLATLAALPEPVLPEGAKALCDIASYSSPSTPGEVVRGSLTGVRRELLDRVLKLFAMALDEQCTEQSGLAPAALAVVLADVFFPPLPDKLHAAGDALGAAAASGLSAAADDVNAIALRRIGFIRDLLAEGAL</sequence>
<evidence type="ECO:0000313" key="5">
    <source>
        <dbReference type="EMBL" id="KAK2079310.1"/>
    </source>
</evidence>
<dbReference type="SMART" id="SM00128">
    <property type="entry name" value="IPPc"/>
    <property type="match status" value="1"/>
</dbReference>
<dbReference type="Gene3D" id="3.60.10.10">
    <property type="entry name" value="Endonuclease/exonuclease/phosphatase"/>
    <property type="match status" value="2"/>
</dbReference>
<dbReference type="GO" id="GO:0034485">
    <property type="term" value="F:phosphatidylinositol-3,4,5-trisphosphate 5-phosphatase activity"/>
    <property type="evidence" value="ECO:0007669"/>
    <property type="project" value="TreeGrafter"/>
</dbReference>
<evidence type="ECO:0000259" key="4">
    <source>
        <dbReference type="SMART" id="SM00128"/>
    </source>
</evidence>
<dbReference type="EMBL" id="JASFZW010000003">
    <property type="protein sequence ID" value="KAK2079310.1"/>
    <property type="molecule type" value="Genomic_DNA"/>
</dbReference>
<dbReference type="InterPro" id="IPR000300">
    <property type="entry name" value="IPPc"/>
</dbReference>
<dbReference type="InterPro" id="IPR036691">
    <property type="entry name" value="Endo/exonu/phosph_ase_sf"/>
</dbReference>
<dbReference type="GO" id="GO:0004439">
    <property type="term" value="F:phosphatidylinositol-4,5-bisphosphate 5-phosphatase activity"/>
    <property type="evidence" value="ECO:0007669"/>
    <property type="project" value="TreeGrafter"/>
</dbReference>
<dbReference type="InterPro" id="IPR013783">
    <property type="entry name" value="Ig-like_fold"/>
</dbReference>
<dbReference type="SUPFAM" id="SSF56219">
    <property type="entry name" value="DNase I-like"/>
    <property type="match status" value="1"/>
</dbReference>
<evidence type="ECO:0000313" key="6">
    <source>
        <dbReference type="Proteomes" id="UP001255856"/>
    </source>
</evidence>
<comment type="caution">
    <text evidence="5">The sequence shown here is derived from an EMBL/GenBank/DDBJ whole genome shotgun (WGS) entry which is preliminary data.</text>
</comment>
<dbReference type="Gene3D" id="2.60.40.10">
    <property type="entry name" value="Immunoglobulins"/>
    <property type="match status" value="1"/>
</dbReference>
<dbReference type="InterPro" id="IPR045849">
    <property type="entry name" value="IP5P_plant"/>
</dbReference>
<dbReference type="Pfam" id="PF21310">
    <property type="entry name" value="OCRL-like_ASH"/>
    <property type="match status" value="1"/>
</dbReference>
<protein>
    <recommendedName>
        <fullName evidence="4">Inositol polyphosphate-related phosphatase domain-containing protein</fullName>
    </recommendedName>
</protein>
<dbReference type="GO" id="GO:0046856">
    <property type="term" value="P:phosphatidylinositol dephosphorylation"/>
    <property type="evidence" value="ECO:0007669"/>
    <property type="project" value="InterPro"/>
</dbReference>
<dbReference type="Proteomes" id="UP001255856">
    <property type="component" value="Unassembled WGS sequence"/>
</dbReference>
<dbReference type="Gene3D" id="1.10.555.10">
    <property type="entry name" value="Rho GTPase activation protein"/>
    <property type="match status" value="1"/>
</dbReference>
<dbReference type="PANTHER" id="PTHR45666">
    <property type="entry name" value="TYPE IV INOSITOL POLYPHOSPHATE 5-PHOSPHATASE 9"/>
    <property type="match status" value="1"/>
</dbReference>
<organism evidence="5 6">
    <name type="scientific">Prototheca wickerhamii</name>
    <dbReference type="NCBI Taxonomy" id="3111"/>
    <lineage>
        <taxon>Eukaryota</taxon>
        <taxon>Viridiplantae</taxon>
        <taxon>Chlorophyta</taxon>
        <taxon>core chlorophytes</taxon>
        <taxon>Trebouxiophyceae</taxon>
        <taxon>Chlorellales</taxon>
        <taxon>Chlorellaceae</taxon>
        <taxon>Prototheca</taxon>
    </lineage>
</organism>
<dbReference type="AlphaFoldDB" id="A0AAD9IME5"/>
<feature type="region of interest" description="Disordered" evidence="3">
    <location>
        <begin position="139"/>
        <end position="188"/>
    </location>
</feature>
<dbReference type="InterPro" id="IPR008936">
    <property type="entry name" value="Rho_GTPase_activation_prot"/>
</dbReference>
<evidence type="ECO:0000256" key="1">
    <source>
        <dbReference type="ARBA" id="ARBA00010768"/>
    </source>
</evidence>
<evidence type="ECO:0000256" key="3">
    <source>
        <dbReference type="SAM" id="MobiDB-lite"/>
    </source>
</evidence>
<name>A0AAD9IME5_PROWI</name>